<accession>A0A7U2F4A5</accession>
<evidence type="ECO:0000256" key="2">
    <source>
        <dbReference type="SAM" id="SignalP"/>
    </source>
</evidence>
<organism evidence="3 4">
    <name type="scientific">Phaeosphaeria nodorum (strain SN15 / ATCC MYA-4574 / FGSC 10173)</name>
    <name type="common">Glume blotch fungus</name>
    <name type="synonym">Parastagonospora nodorum</name>
    <dbReference type="NCBI Taxonomy" id="321614"/>
    <lineage>
        <taxon>Eukaryota</taxon>
        <taxon>Fungi</taxon>
        <taxon>Dikarya</taxon>
        <taxon>Ascomycota</taxon>
        <taxon>Pezizomycotina</taxon>
        <taxon>Dothideomycetes</taxon>
        <taxon>Pleosporomycetidae</taxon>
        <taxon>Pleosporales</taxon>
        <taxon>Pleosporineae</taxon>
        <taxon>Phaeosphaeriaceae</taxon>
        <taxon>Parastagonospora</taxon>
    </lineage>
</organism>
<keyword evidence="4" id="KW-1185">Reference proteome</keyword>
<dbReference type="VEuPathDB" id="FungiDB:JI435_412020"/>
<dbReference type="EMBL" id="CP069030">
    <property type="protein sequence ID" value="QRC98424.1"/>
    <property type="molecule type" value="Genomic_DNA"/>
</dbReference>
<dbReference type="AlphaFoldDB" id="A0A7U2F4A5"/>
<gene>
    <name evidence="3" type="ORF">JI435_412020</name>
</gene>
<feature type="chain" id="PRO_5031311217" evidence="2">
    <location>
        <begin position="31"/>
        <end position="108"/>
    </location>
</feature>
<feature type="signal peptide" evidence="2">
    <location>
        <begin position="1"/>
        <end position="30"/>
    </location>
</feature>
<evidence type="ECO:0000313" key="4">
    <source>
        <dbReference type="Proteomes" id="UP000663193"/>
    </source>
</evidence>
<keyword evidence="2" id="KW-0732">Signal</keyword>
<dbReference type="Proteomes" id="UP000663193">
    <property type="component" value="Chromosome 8"/>
</dbReference>
<protein>
    <submittedName>
        <fullName evidence="3">Uncharacterized protein</fullName>
    </submittedName>
</protein>
<evidence type="ECO:0000313" key="3">
    <source>
        <dbReference type="EMBL" id="QRC98424.1"/>
    </source>
</evidence>
<sequence>MSANRHRVRILLGLLATLGLLVTFSSHGAARICPSALSHPPSKAFLKSYNNDVPQHLPAYLSALHTPSAFTTSSAPYSTLHTPTTPPQIRHSHPSSSHLTHNVRIRPK</sequence>
<name>A0A7U2F4A5_PHANO</name>
<feature type="compositionally biased region" description="Polar residues" evidence="1">
    <location>
        <begin position="74"/>
        <end position="83"/>
    </location>
</feature>
<feature type="region of interest" description="Disordered" evidence="1">
    <location>
        <begin position="74"/>
        <end position="108"/>
    </location>
</feature>
<evidence type="ECO:0000256" key="1">
    <source>
        <dbReference type="SAM" id="MobiDB-lite"/>
    </source>
</evidence>
<reference evidence="4" key="1">
    <citation type="journal article" date="2021" name="BMC Genomics">
        <title>Chromosome-level genome assembly and manually-curated proteome of model necrotroph Parastagonospora nodorum Sn15 reveals a genome-wide trove of candidate effector homologs, and redundancy of virulence-related functions within an accessory chromosome.</title>
        <authorList>
            <person name="Bertazzoni S."/>
            <person name="Jones D.A.B."/>
            <person name="Phan H.T."/>
            <person name="Tan K.-C."/>
            <person name="Hane J.K."/>
        </authorList>
    </citation>
    <scope>NUCLEOTIDE SEQUENCE [LARGE SCALE GENOMIC DNA]</scope>
    <source>
        <strain evidence="4">SN15 / ATCC MYA-4574 / FGSC 10173)</strain>
    </source>
</reference>
<proteinExistence type="predicted"/>